<dbReference type="PANTHER" id="PTHR30483">
    <property type="entry name" value="LEUCINE-SPECIFIC-BINDING PROTEIN"/>
    <property type="match status" value="1"/>
</dbReference>
<dbReference type="SUPFAM" id="SSF53822">
    <property type="entry name" value="Periplasmic binding protein-like I"/>
    <property type="match status" value="1"/>
</dbReference>
<dbReference type="HOGENOM" id="CLU_626748_0_0_11"/>
<dbReference type="Gene3D" id="3.40.50.2300">
    <property type="match status" value="2"/>
</dbReference>
<feature type="domain" description="Leucine-binding protein" evidence="4">
    <location>
        <begin position="38"/>
        <end position="328"/>
    </location>
</feature>
<feature type="chain" id="PRO_5003842468" evidence="3">
    <location>
        <begin position="25"/>
        <end position="437"/>
    </location>
</feature>
<name>K0V2K5_MYCVA</name>
<evidence type="ECO:0000256" key="1">
    <source>
        <dbReference type="ARBA" id="ARBA00010062"/>
    </source>
</evidence>
<evidence type="ECO:0000256" key="3">
    <source>
        <dbReference type="SAM" id="SignalP"/>
    </source>
</evidence>
<dbReference type="InterPro" id="IPR028082">
    <property type="entry name" value="Peripla_BP_I"/>
</dbReference>
<keyword evidence="2 3" id="KW-0732">Signal</keyword>
<evidence type="ECO:0000259" key="4">
    <source>
        <dbReference type="Pfam" id="PF13458"/>
    </source>
</evidence>
<proteinExistence type="inferred from homology"/>
<reference evidence="5 6" key="1">
    <citation type="journal article" date="2012" name="J. Bacteriol.">
        <title>Complete Genome Sequence of Mycobacterium vaccae Type Strain ATCC 25954.</title>
        <authorList>
            <person name="Ho Y.S."/>
            <person name="Adroub S.A."/>
            <person name="Abadi M."/>
            <person name="Al Alwan B."/>
            <person name="Alkhateeb R."/>
            <person name="Gao G."/>
            <person name="Ragab A."/>
            <person name="Ali S."/>
            <person name="van Soolingen D."/>
            <person name="Bitter W."/>
            <person name="Pain A."/>
            <person name="Abdallah A.M."/>
        </authorList>
    </citation>
    <scope>NUCLEOTIDE SEQUENCE [LARGE SCALE GENOMIC DNA]</scope>
    <source>
        <strain evidence="5 6">ATCC 25954</strain>
    </source>
</reference>
<protein>
    <submittedName>
        <fullName evidence="5">Extracellular ligand-binding receptor</fullName>
    </submittedName>
</protein>
<sequence length="437" mass="45052">MKKSTKVWSSAAAAAALFAVPACSGGGGGDAGGSGDPLVVGMLMAFSGPTAVEGAEVVNGCLPAAAEINEAGGVLGRDIECEAFDTKGTASDSVPAARQMLSTTSNLFTVLGPSTAEAAAAAPVLEEAGQVMFSPAGDGRFDRTELDYYYRLITSDTVGAQAMALHSQQQGFDKVALVFVGGASAQANIPPLEEALGGLGVGVTEAMTIQPEQPSYRTEVARILQNRPAAIIFEADAVTAGTFLTELNQAGGADIPIVTNTLATTGDWQKVAVNAYGGDEALAKSLQVVVRYAQEGGAGTETYVETLQSLEGQDGIDVPSFKDSAYSRAAYDGVILSGLAATKTDSVEPEDYNSAIPELLAAGDGKTVVTNYSEGVEALGKGEDIQYVGANGEYRLNEFHNVIGAFALYDWDPAAKELRLVNQLPADELEALASGQR</sequence>
<dbReference type="PANTHER" id="PTHR30483:SF6">
    <property type="entry name" value="PERIPLASMIC BINDING PROTEIN OF ABC TRANSPORTER FOR NATURAL AMINO ACIDS"/>
    <property type="match status" value="1"/>
</dbReference>
<organism evidence="5 6">
    <name type="scientific">Mycolicibacterium vaccae ATCC 25954</name>
    <dbReference type="NCBI Taxonomy" id="1194972"/>
    <lineage>
        <taxon>Bacteria</taxon>
        <taxon>Bacillati</taxon>
        <taxon>Actinomycetota</taxon>
        <taxon>Actinomycetes</taxon>
        <taxon>Mycobacteriales</taxon>
        <taxon>Mycobacteriaceae</taxon>
        <taxon>Mycolicibacterium</taxon>
    </lineage>
</organism>
<comment type="caution">
    <text evidence="5">The sequence shown here is derived from an EMBL/GenBank/DDBJ whole genome shotgun (WGS) entry which is preliminary data.</text>
</comment>
<evidence type="ECO:0000256" key="2">
    <source>
        <dbReference type="ARBA" id="ARBA00022729"/>
    </source>
</evidence>
<gene>
    <name evidence="5" type="ORF">MVAC_25885</name>
</gene>
<dbReference type="InterPro" id="IPR051010">
    <property type="entry name" value="BCAA_transport"/>
</dbReference>
<dbReference type="EMBL" id="ALQA01000085">
    <property type="protein sequence ID" value="EJZ05244.1"/>
    <property type="molecule type" value="Genomic_DNA"/>
</dbReference>
<evidence type="ECO:0000313" key="5">
    <source>
        <dbReference type="EMBL" id="EJZ05244.1"/>
    </source>
</evidence>
<dbReference type="AlphaFoldDB" id="K0V2K5"/>
<dbReference type="RefSeq" id="WP_003930106.1">
    <property type="nucleotide sequence ID" value="NZ_JH814688.1"/>
</dbReference>
<dbReference type="PATRIC" id="fig|1194972.3.peg.5153"/>
<keyword evidence="6" id="KW-1185">Reference proteome</keyword>
<keyword evidence="5" id="KW-0675">Receptor</keyword>
<comment type="similarity">
    <text evidence="1">Belongs to the leucine-binding protein family.</text>
</comment>
<dbReference type="Pfam" id="PF13458">
    <property type="entry name" value="Peripla_BP_6"/>
    <property type="match status" value="1"/>
</dbReference>
<dbReference type="Proteomes" id="UP000006072">
    <property type="component" value="Unassembled WGS sequence"/>
</dbReference>
<evidence type="ECO:0000313" key="6">
    <source>
        <dbReference type="Proteomes" id="UP000006072"/>
    </source>
</evidence>
<dbReference type="eggNOG" id="COG0683">
    <property type="taxonomic scope" value="Bacteria"/>
</dbReference>
<feature type="signal peptide" evidence="3">
    <location>
        <begin position="1"/>
        <end position="24"/>
    </location>
</feature>
<accession>K0V2K5</accession>
<dbReference type="InterPro" id="IPR028081">
    <property type="entry name" value="Leu-bd"/>
</dbReference>